<dbReference type="GO" id="GO:0005525">
    <property type="term" value="F:GTP binding"/>
    <property type="evidence" value="ECO:0007669"/>
    <property type="project" value="UniProtKB-KW"/>
</dbReference>
<dbReference type="EMBL" id="JTDE01006596">
    <property type="protein sequence ID" value="KAF7242847.1"/>
    <property type="molecule type" value="Genomic_DNA"/>
</dbReference>
<protein>
    <recommendedName>
        <fullName evidence="5">Tubulin/FtsZ GTPase domain-containing protein</fullName>
    </recommendedName>
</protein>
<evidence type="ECO:0000313" key="6">
    <source>
        <dbReference type="EMBL" id="KAF7242847.1"/>
    </source>
</evidence>
<dbReference type="InterPro" id="IPR036525">
    <property type="entry name" value="Tubulin/FtsZ_GTPase_sf"/>
</dbReference>
<dbReference type="PRINTS" id="PR01161">
    <property type="entry name" value="TUBULIN"/>
</dbReference>
<evidence type="ECO:0000256" key="2">
    <source>
        <dbReference type="ARBA" id="ARBA00022701"/>
    </source>
</evidence>
<keyword evidence="2" id="KW-0493">Microtubule</keyword>
<dbReference type="Pfam" id="PF00091">
    <property type="entry name" value="Tubulin"/>
    <property type="match status" value="1"/>
</dbReference>
<keyword evidence="4" id="KW-0342">GTP-binding</keyword>
<dbReference type="PANTHER" id="PTHR11588">
    <property type="entry name" value="TUBULIN"/>
    <property type="match status" value="1"/>
</dbReference>
<organism evidence="6 7">
    <name type="scientific">Paragonimus skrjabini miyazakii</name>
    <dbReference type="NCBI Taxonomy" id="59628"/>
    <lineage>
        <taxon>Eukaryota</taxon>
        <taxon>Metazoa</taxon>
        <taxon>Spiralia</taxon>
        <taxon>Lophotrochozoa</taxon>
        <taxon>Platyhelminthes</taxon>
        <taxon>Trematoda</taxon>
        <taxon>Digenea</taxon>
        <taxon>Plagiorchiida</taxon>
        <taxon>Troglotremata</taxon>
        <taxon>Troglotrematidae</taxon>
        <taxon>Paragonimus</taxon>
    </lineage>
</organism>
<dbReference type="InterPro" id="IPR003008">
    <property type="entry name" value="Tubulin_FtsZ_GTPase"/>
</dbReference>
<dbReference type="OrthoDB" id="1662883at2759"/>
<evidence type="ECO:0000256" key="1">
    <source>
        <dbReference type="ARBA" id="ARBA00009636"/>
    </source>
</evidence>
<dbReference type="InterPro" id="IPR000217">
    <property type="entry name" value="Tubulin"/>
</dbReference>
<evidence type="ECO:0000256" key="3">
    <source>
        <dbReference type="ARBA" id="ARBA00022741"/>
    </source>
</evidence>
<evidence type="ECO:0000256" key="4">
    <source>
        <dbReference type="ARBA" id="ARBA00023134"/>
    </source>
</evidence>
<gene>
    <name evidence="6" type="ORF">EG68_10662</name>
</gene>
<evidence type="ECO:0000313" key="7">
    <source>
        <dbReference type="Proteomes" id="UP000822476"/>
    </source>
</evidence>
<evidence type="ECO:0000259" key="5">
    <source>
        <dbReference type="Pfam" id="PF00091"/>
    </source>
</evidence>
<dbReference type="Gene3D" id="3.40.50.1440">
    <property type="entry name" value="Tubulin/FtsZ, GTPase domain"/>
    <property type="match status" value="1"/>
</dbReference>
<dbReference type="SUPFAM" id="SSF52490">
    <property type="entry name" value="Tubulin nucleotide-binding domain-like"/>
    <property type="match status" value="1"/>
</dbReference>
<dbReference type="GO" id="GO:0007017">
    <property type="term" value="P:microtubule-based process"/>
    <property type="evidence" value="ECO:0007669"/>
    <property type="project" value="InterPro"/>
</dbReference>
<comment type="caution">
    <text evidence="6">The sequence shown here is derived from an EMBL/GenBank/DDBJ whole genome shotgun (WGS) entry which is preliminary data.</text>
</comment>
<keyword evidence="3" id="KW-0547">Nucleotide-binding</keyword>
<name>A0A8S9YFW3_9TREM</name>
<sequence>MNVPGSTWAESVFTWVMPVGRCAAWNTAYSRMVTCRATKASVEETIPAILSLARQEQENMPRTVFVDLEPMEVDEVRTGKYLQPFHIEQLIAGKKDAANNHACGHYITGKEIVDNLPHRNCRLVEHCTGLQVFLIFH</sequence>
<keyword evidence="7" id="KW-1185">Reference proteome</keyword>
<proteinExistence type="inferred from homology"/>
<feature type="domain" description="Tubulin/FtsZ GTPase" evidence="5">
    <location>
        <begin position="54"/>
        <end position="137"/>
    </location>
</feature>
<reference evidence="6" key="1">
    <citation type="submission" date="2019-07" db="EMBL/GenBank/DDBJ databases">
        <title>Annotation for the trematode Paragonimus miyazaki's.</title>
        <authorList>
            <person name="Choi Y.-J."/>
        </authorList>
    </citation>
    <scope>NUCLEOTIDE SEQUENCE</scope>
    <source>
        <strain evidence="6">Japan</strain>
    </source>
</reference>
<comment type="similarity">
    <text evidence="1">Belongs to the tubulin family.</text>
</comment>
<dbReference type="GO" id="GO:0005874">
    <property type="term" value="C:microtubule"/>
    <property type="evidence" value="ECO:0007669"/>
    <property type="project" value="UniProtKB-KW"/>
</dbReference>
<accession>A0A8S9YFW3</accession>
<dbReference type="Proteomes" id="UP000822476">
    <property type="component" value="Unassembled WGS sequence"/>
</dbReference>
<dbReference type="AlphaFoldDB" id="A0A8S9YFW3"/>